<sequence length="65" mass="7910">MQTLTKSSGLHRKWFDQQIKRVESKIRTELKEMEAWKIKLESCAQEMDTVLDMDRFELENELMLY</sequence>
<dbReference type="EMBL" id="FN668650">
    <property type="protein sequence ID" value="CBK22770.2"/>
    <property type="molecule type" value="Genomic_DNA"/>
</dbReference>
<dbReference type="InParanoid" id="D8M347"/>
<dbReference type="AlphaFoldDB" id="D8M347"/>
<name>D8M347_BLAHO</name>
<evidence type="ECO:0000313" key="1">
    <source>
        <dbReference type="EMBL" id="CBK22770.2"/>
    </source>
</evidence>
<protein>
    <submittedName>
        <fullName evidence="1">Uncharacterized protein</fullName>
    </submittedName>
</protein>
<gene>
    <name evidence="1" type="ORF">GSBLH_T00002844001</name>
</gene>
<proteinExistence type="predicted"/>
<organism evidence="1">
    <name type="scientific">Blastocystis hominis</name>
    <dbReference type="NCBI Taxonomy" id="12968"/>
    <lineage>
        <taxon>Eukaryota</taxon>
        <taxon>Sar</taxon>
        <taxon>Stramenopiles</taxon>
        <taxon>Bigyra</taxon>
        <taxon>Opalozoa</taxon>
        <taxon>Opalinata</taxon>
        <taxon>Blastocystidae</taxon>
        <taxon>Blastocystis</taxon>
    </lineage>
</organism>
<dbReference type="Proteomes" id="UP000008312">
    <property type="component" value="Unassembled WGS sequence"/>
</dbReference>
<keyword evidence="2" id="KW-1185">Reference proteome</keyword>
<evidence type="ECO:0000313" key="2">
    <source>
        <dbReference type="Proteomes" id="UP000008312"/>
    </source>
</evidence>
<dbReference type="GeneID" id="24919982"/>
<dbReference type="RefSeq" id="XP_012896818.1">
    <property type="nucleotide sequence ID" value="XM_013041364.1"/>
</dbReference>
<reference evidence="1" key="1">
    <citation type="submission" date="2010-02" db="EMBL/GenBank/DDBJ databases">
        <title>Sequencing and annotation of the Blastocystis hominis genome.</title>
        <authorList>
            <person name="Wincker P."/>
        </authorList>
    </citation>
    <scope>NUCLEOTIDE SEQUENCE</scope>
    <source>
        <strain evidence="1">Singapore isolate B</strain>
    </source>
</reference>
<accession>D8M347</accession>